<dbReference type="NCBIfam" id="TIGR04057">
    <property type="entry name" value="SusC_RagA_signa"/>
    <property type="match status" value="1"/>
</dbReference>
<gene>
    <name evidence="9" type="ORF">GCM10007940_02610</name>
</gene>
<evidence type="ECO:0000256" key="2">
    <source>
        <dbReference type="ARBA" id="ARBA00022448"/>
    </source>
</evidence>
<dbReference type="InterPro" id="IPR023996">
    <property type="entry name" value="TonB-dep_OMP_SusC/RagA"/>
</dbReference>
<dbReference type="InterPro" id="IPR037066">
    <property type="entry name" value="Plug_dom_sf"/>
</dbReference>
<reference evidence="9" key="2">
    <citation type="submission" date="2023-01" db="EMBL/GenBank/DDBJ databases">
        <title>Draft genome sequence of Portibacter lacus strain NBRC 108769.</title>
        <authorList>
            <person name="Sun Q."/>
            <person name="Mori K."/>
        </authorList>
    </citation>
    <scope>NUCLEOTIDE SEQUENCE</scope>
    <source>
        <strain evidence="9">NBRC 108769</strain>
    </source>
</reference>
<keyword evidence="6 7" id="KW-0998">Cell outer membrane</keyword>
<protein>
    <submittedName>
        <fullName evidence="9">SusC/RagA family TonB-linked outer membrane protein</fullName>
    </submittedName>
</protein>
<evidence type="ECO:0000256" key="1">
    <source>
        <dbReference type="ARBA" id="ARBA00004571"/>
    </source>
</evidence>
<evidence type="ECO:0000256" key="4">
    <source>
        <dbReference type="ARBA" id="ARBA00022692"/>
    </source>
</evidence>
<reference evidence="9" key="1">
    <citation type="journal article" date="2014" name="Int. J. Syst. Evol. Microbiol.">
        <title>Complete genome sequence of Corynebacterium casei LMG S-19264T (=DSM 44701T), isolated from a smear-ripened cheese.</title>
        <authorList>
            <consortium name="US DOE Joint Genome Institute (JGI-PGF)"/>
            <person name="Walter F."/>
            <person name="Albersmeier A."/>
            <person name="Kalinowski J."/>
            <person name="Ruckert C."/>
        </authorList>
    </citation>
    <scope>NUCLEOTIDE SEQUENCE</scope>
    <source>
        <strain evidence="9">NBRC 108769</strain>
    </source>
</reference>
<keyword evidence="4 7" id="KW-0812">Transmembrane</keyword>
<evidence type="ECO:0000313" key="10">
    <source>
        <dbReference type="Proteomes" id="UP001156666"/>
    </source>
</evidence>
<keyword evidence="3 7" id="KW-1134">Transmembrane beta strand</keyword>
<dbReference type="EMBL" id="BSOH01000001">
    <property type="protein sequence ID" value="GLR15646.1"/>
    <property type="molecule type" value="Genomic_DNA"/>
</dbReference>
<dbReference type="Pfam" id="PF07715">
    <property type="entry name" value="Plug"/>
    <property type="match status" value="1"/>
</dbReference>
<dbReference type="GO" id="GO:0009279">
    <property type="term" value="C:cell outer membrane"/>
    <property type="evidence" value="ECO:0007669"/>
    <property type="project" value="UniProtKB-SubCell"/>
</dbReference>
<evidence type="ECO:0000256" key="6">
    <source>
        <dbReference type="ARBA" id="ARBA00023237"/>
    </source>
</evidence>
<comment type="subcellular location">
    <subcellularLocation>
        <location evidence="1 7">Cell outer membrane</location>
        <topology evidence="1 7">Multi-pass membrane protein</topology>
    </subcellularLocation>
</comment>
<keyword evidence="5 7" id="KW-0472">Membrane</keyword>
<comment type="similarity">
    <text evidence="7">Belongs to the TonB-dependent receptor family.</text>
</comment>
<dbReference type="AlphaFoldDB" id="A0AA37SJE8"/>
<dbReference type="PROSITE" id="PS52016">
    <property type="entry name" value="TONB_DEPENDENT_REC_3"/>
    <property type="match status" value="1"/>
</dbReference>
<sequence>MIGFFLSGSAQELNVTGKIVSTDTGEPLIGASVIIKNTFTGTTTDLDGNYSISAAVGDVLVYSYTGFTTMEKTVVAGQTTMDVSLATGLQLDEVVVTALGISRDKKALGYSVQEVNAEELTGTQENNVINALQGKVAGVQINSSSGAPGAGSSIVIRGLNSLNPGSNNQPLFVVDGIPIGNQTFSGSQLPSSGSNAVNSQEQSSFTNRAADLNPADIASVSILKGAAATALYGLRAANGVVVITTKKGQAGKTNVSFNSTYGWEEINKSPDLVSTHREGRHGRLRFNSDGSPLRFQTYGPKVYEGLTPVFDLTDDFFQTGSQFKNSISIQGGNDRATYLTSFSRLDHTGIIPFTEWDRTTVRIGGEVKVSDPLTVSGSVNYSKSGGNKPHAGDKSILSSLGYYTTSFDVNDYINPDGSQRDFSDGIIDNPRYLAEFSKLSDDVNRVIGNIGFNYQPLPWLELDYKLGNDFYNDSRVRSVPDGTDVGSQVGGFIIEEQINYSEITSNLYLRASKQLTPDFTGSLTVGNNITDIKFSSINTRGEGFSLENFYDLSNTSNVFASKNASRQRLVGLFGIASFGFKDYLYLDLTARNDWSSTLPVENRSFFYPSASLSWVVSEMTDLPDFFTFLKLRGSWAQVGKDAGPYQIGIFYSGASNFPFNGVNGFSQSSVAGDFNLKPETTTSTEFGLDLRVLQNRIGIDFTYFKQNSKDQIIPVPVSNATGYSRFITNAGEIENSGVELLLNLNPVSTKDFSWDMSINYSKMTSKVISIKEGIDEIIFFDDRITSKLVPGGKVGDLYGWDFDRSEDGQLLIGSNGFPQINFDSTILVGNAYPDFTAGMTNTFTYKGLSLGFLLEWRSGGDVYDRGFRNSLRNGLLAETERRHEEVIFDGVLADGSPNNIPVEINGESLYRDGNRYNNAYQILLQDASWFRVRRVSLGYSLPSKMLNKQYISSARISFSGNNLFLSTPARGYDPEINYFGSGSNIAGYTGLQTPATRSYFVSLDLNF</sequence>
<dbReference type="InterPro" id="IPR023997">
    <property type="entry name" value="TonB-dep_OMP_SusC/RagA_CS"/>
</dbReference>
<proteinExistence type="inferred from homology"/>
<dbReference type="SUPFAM" id="SSF49464">
    <property type="entry name" value="Carboxypeptidase regulatory domain-like"/>
    <property type="match status" value="1"/>
</dbReference>
<dbReference type="Gene3D" id="2.40.170.20">
    <property type="entry name" value="TonB-dependent receptor, beta-barrel domain"/>
    <property type="match status" value="1"/>
</dbReference>
<dbReference type="Gene3D" id="2.60.40.1120">
    <property type="entry name" value="Carboxypeptidase-like, regulatory domain"/>
    <property type="match status" value="1"/>
</dbReference>
<organism evidence="9 10">
    <name type="scientific">Portibacter lacus</name>
    <dbReference type="NCBI Taxonomy" id="1099794"/>
    <lineage>
        <taxon>Bacteria</taxon>
        <taxon>Pseudomonadati</taxon>
        <taxon>Bacteroidota</taxon>
        <taxon>Saprospiria</taxon>
        <taxon>Saprospirales</taxon>
        <taxon>Haliscomenobacteraceae</taxon>
        <taxon>Portibacter</taxon>
    </lineage>
</organism>
<comment type="caution">
    <text evidence="9">The sequence shown here is derived from an EMBL/GenBank/DDBJ whole genome shotgun (WGS) entry which is preliminary data.</text>
</comment>
<evidence type="ECO:0000256" key="5">
    <source>
        <dbReference type="ARBA" id="ARBA00023136"/>
    </source>
</evidence>
<evidence type="ECO:0000259" key="8">
    <source>
        <dbReference type="Pfam" id="PF07715"/>
    </source>
</evidence>
<name>A0AA37SJE8_9BACT</name>
<feature type="domain" description="TonB-dependent receptor plug" evidence="8">
    <location>
        <begin position="105"/>
        <end position="240"/>
    </location>
</feature>
<dbReference type="InterPro" id="IPR012910">
    <property type="entry name" value="Plug_dom"/>
</dbReference>
<evidence type="ECO:0000256" key="7">
    <source>
        <dbReference type="PROSITE-ProRule" id="PRU01360"/>
    </source>
</evidence>
<evidence type="ECO:0000313" key="9">
    <source>
        <dbReference type="EMBL" id="GLR15646.1"/>
    </source>
</evidence>
<accession>A0AA37SJE8</accession>
<dbReference type="NCBIfam" id="TIGR04056">
    <property type="entry name" value="OMP_RagA_SusC"/>
    <property type="match status" value="1"/>
</dbReference>
<dbReference type="Gene3D" id="2.170.130.10">
    <property type="entry name" value="TonB-dependent receptor, plug domain"/>
    <property type="match status" value="1"/>
</dbReference>
<dbReference type="InterPro" id="IPR036942">
    <property type="entry name" value="Beta-barrel_TonB_sf"/>
</dbReference>
<dbReference type="Pfam" id="PF13715">
    <property type="entry name" value="CarbopepD_reg_2"/>
    <property type="match status" value="1"/>
</dbReference>
<keyword evidence="2 7" id="KW-0813">Transport</keyword>
<keyword evidence="10" id="KW-1185">Reference proteome</keyword>
<dbReference type="Proteomes" id="UP001156666">
    <property type="component" value="Unassembled WGS sequence"/>
</dbReference>
<evidence type="ECO:0000256" key="3">
    <source>
        <dbReference type="ARBA" id="ARBA00022452"/>
    </source>
</evidence>
<dbReference type="InterPro" id="IPR039426">
    <property type="entry name" value="TonB-dep_rcpt-like"/>
</dbReference>
<dbReference type="SUPFAM" id="SSF56935">
    <property type="entry name" value="Porins"/>
    <property type="match status" value="1"/>
</dbReference>
<dbReference type="InterPro" id="IPR008969">
    <property type="entry name" value="CarboxyPept-like_regulatory"/>
</dbReference>